<protein>
    <submittedName>
        <fullName evidence="2">Uncharacterized protein</fullName>
    </submittedName>
</protein>
<accession>A0A4Z1EHT0</accession>
<comment type="caution">
    <text evidence="2">The sequence shown here is derived from an EMBL/GenBank/DDBJ whole genome shotgun (WGS) entry which is preliminary data.</text>
</comment>
<keyword evidence="1" id="KW-0175">Coiled coil</keyword>
<organism evidence="2 3">
    <name type="scientific">Botrytis tulipae</name>
    <dbReference type="NCBI Taxonomy" id="87230"/>
    <lineage>
        <taxon>Eukaryota</taxon>
        <taxon>Fungi</taxon>
        <taxon>Dikarya</taxon>
        <taxon>Ascomycota</taxon>
        <taxon>Pezizomycotina</taxon>
        <taxon>Leotiomycetes</taxon>
        <taxon>Helotiales</taxon>
        <taxon>Sclerotiniaceae</taxon>
        <taxon>Botrytis</taxon>
    </lineage>
</organism>
<dbReference type="AlphaFoldDB" id="A0A4Z1EHT0"/>
<sequence>MLTLPPQQIFQQAVEPEVMRGNGGCGTWENVGHSNIKTPISIRYQILYQREERLMSPFIQIKALIKENQSTMRHNEREIYSFSMVLQDNNEDIRIYEERIRKLRQENVDYEEKI</sequence>
<keyword evidence="3" id="KW-1185">Reference proteome</keyword>
<name>A0A4Z1EHT0_9HELO</name>
<proteinExistence type="predicted"/>
<feature type="coiled-coil region" evidence="1">
    <location>
        <begin position="86"/>
        <end position="113"/>
    </location>
</feature>
<evidence type="ECO:0000313" key="3">
    <source>
        <dbReference type="Proteomes" id="UP000297777"/>
    </source>
</evidence>
<dbReference type="OrthoDB" id="10254988at2759"/>
<evidence type="ECO:0000256" key="1">
    <source>
        <dbReference type="SAM" id="Coils"/>
    </source>
</evidence>
<dbReference type="Proteomes" id="UP000297777">
    <property type="component" value="Unassembled WGS sequence"/>
</dbReference>
<gene>
    <name evidence="2" type="ORF">BTUL_0097g00070</name>
</gene>
<evidence type="ECO:0000313" key="2">
    <source>
        <dbReference type="EMBL" id="TGO11955.1"/>
    </source>
</evidence>
<reference evidence="2 3" key="1">
    <citation type="submission" date="2017-12" db="EMBL/GenBank/DDBJ databases">
        <title>Comparative genomics of Botrytis spp.</title>
        <authorList>
            <person name="Valero-Jimenez C.A."/>
            <person name="Tapia P."/>
            <person name="Veloso J."/>
            <person name="Silva-Moreno E."/>
            <person name="Staats M."/>
            <person name="Valdes J.H."/>
            <person name="Van Kan J.A.L."/>
        </authorList>
    </citation>
    <scope>NUCLEOTIDE SEQUENCE [LARGE SCALE GENOMIC DNA]</scope>
    <source>
        <strain evidence="2 3">Bt9001</strain>
    </source>
</reference>
<dbReference type="EMBL" id="PQXH01000097">
    <property type="protein sequence ID" value="TGO11955.1"/>
    <property type="molecule type" value="Genomic_DNA"/>
</dbReference>